<evidence type="ECO:0000313" key="1">
    <source>
        <dbReference type="EMBL" id="KAK5923343.1"/>
    </source>
</evidence>
<organism evidence="1 2">
    <name type="scientific">Champsocephalus gunnari</name>
    <name type="common">Mackerel icefish</name>
    <dbReference type="NCBI Taxonomy" id="52237"/>
    <lineage>
        <taxon>Eukaryota</taxon>
        <taxon>Metazoa</taxon>
        <taxon>Chordata</taxon>
        <taxon>Craniata</taxon>
        <taxon>Vertebrata</taxon>
        <taxon>Euteleostomi</taxon>
        <taxon>Actinopterygii</taxon>
        <taxon>Neopterygii</taxon>
        <taxon>Teleostei</taxon>
        <taxon>Neoteleostei</taxon>
        <taxon>Acanthomorphata</taxon>
        <taxon>Eupercaria</taxon>
        <taxon>Perciformes</taxon>
        <taxon>Notothenioidei</taxon>
        <taxon>Channichthyidae</taxon>
        <taxon>Champsocephalus</taxon>
    </lineage>
</organism>
<proteinExistence type="predicted"/>
<name>A0AAN8DLV9_CHAGU</name>
<sequence>MRPCIIMLQHEVMVVDEWHNNGPQNLVTVSLCIHNAINKMHLCSSSITYACPYHNPTTTMGHSIHKIDIRKPLTHTTPHTLSAICPEQ</sequence>
<dbReference type="Proteomes" id="UP001331515">
    <property type="component" value="Unassembled WGS sequence"/>
</dbReference>
<reference evidence="1 2" key="1">
    <citation type="journal article" date="2023" name="Mol. Biol. Evol.">
        <title>Genomics of Secondarily Temperate Adaptation in the Only Non-Antarctic Icefish.</title>
        <authorList>
            <person name="Rivera-Colon A.G."/>
            <person name="Rayamajhi N."/>
            <person name="Minhas B.F."/>
            <person name="Madrigal G."/>
            <person name="Bilyk K.T."/>
            <person name="Yoon V."/>
            <person name="Hune M."/>
            <person name="Gregory S."/>
            <person name="Cheng C.H.C."/>
            <person name="Catchen J.M."/>
        </authorList>
    </citation>
    <scope>NUCLEOTIDE SEQUENCE [LARGE SCALE GENOMIC DNA]</scope>
    <source>
        <tissue evidence="1">White muscle</tissue>
    </source>
</reference>
<gene>
    <name evidence="1" type="ORF">CgunFtcFv8_000323</name>
</gene>
<dbReference type="EMBL" id="JAURVH010001521">
    <property type="protein sequence ID" value="KAK5923343.1"/>
    <property type="molecule type" value="Genomic_DNA"/>
</dbReference>
<accession>A0AAN8DLV9</accession>
<dbReference type="AlphaFoldDB" id="A0AAN8DLV9"/>
<evidence type="ECO:0000313" key="2">
    <source>
        <dbReference type="Proteomes" id="UP001331515"/>
    </source>
</evidence>
<keyword evidence="2" id="KW-1185">Reference proteome</keyword>
<comment type="caution">
    <text evidence="1">The sequence shown here is derived from an EMBL/GenBank/DDBJ whole genome shotgun (WGS) entry which is preliminary data.</text>
</comment>
<protein>
    <submittedName>
        <fullName evidence="1">Uncharacterized protein</fullName>
    </submittedName>
</protein>